<reference evidence="2 3" key="1">
    <citation type="submission" date="2018-03" db="EMBL/GenBank/DDBJ databases">
        <title>Genome sequence of Clostridium luticellarii DSM 29923.</title>
        <authorList>
            <person name="Poehlein A."/>
            <person name="Daniel R."/>
        </authorList>
    </citation>
    <scope>NUCLEOTIDE SEQUENCE [LARGE SCALE GENOMIC DNA]</scope>
    <source>
        <strain evidence="2 3">DSM 29923</strain>
    </source>
</reference>
<dbReference type="Gene3D" id="2.60.40.4250">
    <property type="match status" value="1"/>
</dbReference>
<evidence type="ECO:0000259" key="1">
    <source>
        <dbReference type="Pfam" id="PF17225"/>
    </source>
</evidence>
<evidence type="ECO:0000313" key="2">
    <source>
        <dbReference type="EMBL" id="PRR83502.1"/>
    </source>
</evidence>
<gene>
    <name evidence="2" type="ORF">CLLU_26330</name>
</gene>
<name>A0A2T0BI73_9CLOT</name>
<sequence length="291" mass="33764">MIFALVKNVRYVRFVLLTQGQHERTIQRDRDWANDIITEDPWKSSSTFQGFDALYSKIMSVFITDNSLPILLNTGKKTDIQNVNDVPSTADYDKVKLGSETYYIYEKFGRYYVEKPYEFINEITKETYEKIHRLIVSQNLYEGIKNEVSVDVKKYFLQNTLENACILDGDGLIITGGKLADKFVSDTEKGKKASIKIVHKNTDGYTDIAKVIYDGENYYGVKYIPANYYAGTHSCYHKLKFKYIKTFDISNYKFVYLVENNGVTFGDIDKSMISKNFNDWVDSYFLYAISK</sequence>
<comment type="caution">
    <text evidence="2">The sequence shown here is derived from an EMBL/GenBank/DDBJ whole genome shotgun (WGS) entry which is preliminary data.</text>
</comment>
<organism evidence="2 3">
    <name type="scientific">Clostridium luticellarii</name>
    <dbReference type="NCBI Taxonomy" id="1691940"/>
    <lineage>
        <taxon>Bacteria</taxon>
        <taxon>Bacillati</taxon>
        <taxon>Bacillota</taxon>
        <taxon>Clostridia</taxon>
        <taxon>Eubacteriales</taxon>
        <taxon>Clostridiaceae</taxon>
        <taxon>Clostridium</taxon>
    </lineage>
</organism>
<protein>
    <recommendedName>
        <fullName evidence="1">DUF5301 domain-containing protein</fullName>
    </recommendedName>
</protein>
<accession>A0A2T0BI73</accession>
<dbReference type="Pfam" id="PF17225">
    <property type="entry name" value="DUF5301"/>
    <property type="match status" value="1"/>
</dbReference>
<dbReference type="RefSeq" id="WP_242977622.1">
    <property type="nucleotide sequence ID" value="NZ_JALCPJ010000038.1"/>
</dbReference>
<dbReference type="AlphaFoldDB" id="A0A2T0BI73"/>
<dbReference type="Proteomes" id="UP000237798">
    <property type="component" value="Unassembled WGS sequence"/>
</dbReference>
<dbReference type="EMBL" id="PVXP01000045">
    <property type="protein sequence ID" value="PRR83502.1"/>
    <property type="molecule type" value="Genomic_DNA"/>
</dbReference>
<keyword evidence="3" id="KW-1185">Reference proteome</keyword>
<dbReference type="InterPro" id="IPR033782">
    <property type="entry name" value="DUF5301"/>
</dbReference>
<evidence type="ECO:0000313" key="3">
    <source>
        <dbReference type="Proteomes" id="UP000237798"/>
    </source>
</evidence>
<proteinExistence type="predicted"/>
<feature type="domain" description="DUF5301" evidence="1">
    <location>
        <begin position="72"/>
        <end position="120"/>
    </location>
</feature>